<dbReference type="CDD" id="cd05471">
    <property type="entry name" value="pepsin_like"/>
    <property type="match status" value="1"/>
</dbReference>
<evidence type="ECO:0000256" key="4">
    <source>
        <dbReference type="ARBA" id="ARBA00022801"/>
    </source>
</evidence>
<feature type="disulfide bond" evidence="5">
    <location>
        <begin position="303"/>
        <end position="307"/>
    </location>
</feature>
<dbReference type="InterPro" id="IPR034164">
    <property type="entry name" value="Pepsin-like_dom"/>
</dbReference>
<evidence type="ECO:0000313" key="9">
    <source>
        <dbReference type="EMBL" id="CAE7415728.1"/>
    </source>
</evidence>
<comment type="caution">
    <text evidence="9">The sequence shown here is derived from an EMBL/GenBank/DDBJ whole genome shotgun (WGS) entry which is preliminary data.</text>
</comment>
<keyword evidence="5" id="KW-1015">Disulfide bond</keyword>
<dbReference type="Gene3D" id="2.40.70.10">
    <property type="entry name" value="Acid Proteases"/>
    <property type="match status" value="2"/>
</dbReference>
<name>A0A812R2Q3_SYMPI</name>
<comment type="similarity">
    <text evidence="1 6">Belongs to the peptidase A1 family.</text>
</comment>
<dbReference type="GO" id="GO:0004190">
    <property type="term" value="F:aspartic-type endopeptidase activity"/>
    <property type="evidence" value="ECO:0007669"/>
    <property type="project" value="UniProtKB-KW"/>
</dbReference>
<feature type="region of interest" description="Disordered" evidence="7">
    <location>
        <begin position="1"/>
        <end position="25"/>
    </location>
</feature>
<dbReference type="PANTHER" id="PTHR47966:SF51">
    <property type="entry name" value="BETA-SITE APP-CLEAVING ENZYME, ISOFORM A-RELATED"/>
    <property type="match status" value="1"/>
</dbReference>
<dbReference type="PROSITE" id="PS51767">
    <property type="entry name" value="PEPTIDASE_A1"/>
    <property type="match status" value="1"/>
</dbReference>
<evidence type="ECO:0000256" key="1">
    <source>
        <dbReference type="ARBA" id="ARBA00007447"/>
    </source>
</evidence>
<dbReference type="InterPro" id="IPR021109">
    <property type="entry name" value="Peptidase_aspartic_dom_sf"/>
</dbReference>
<keyword evidence="2 6" id="KW-0645">Protease</keyword>
<evidence type="ECO:0000256" key="6">
    <source>
        <dbReference type="RuleBase" id="RU000454"/>
    </source>
</evidence>
<dbReference type="SUPFAM" id="SSF50630">
    <property type="entry name" value="Acid proteases"/>
    <property type="match status" value="1"/>
</dbReference>
<evidence type="ECO:0000313" key="10">
    <source>
        <dbReference type="Proteomes" id="UP000649617"/>
    </source>
</evidence>
<evidence type="ECO:0000256" key="2">
    <source>
        <dbReference type="ARBA" id="ARBA00022670"/>
    </source>
</evidence>
<dbReference type="InterPro" id="IPR033121">
    <property type="entry name" value="PEPTIDASE_A1"/>
</dbReference>
<organism evidence="9 10">
    <name type="scientific">Symbiodinium pilosum</name>
    <name type="common">Dinoflagellate</name>
    <dbReference type="NCBI Taxonomy" id="2952"/>
    <lineage>
        <taxon>Eukaryota</taxon>
        <taxon>Sar</taxon>
        <taxon>Alveolata</taxon>
        <taxon>Dinophyceae</taxon>
        <taxon>Suessiales</taxon>
        <taxon>Symbiodiniaceae</taxon>
        <taxon>Symbiodinium</taxon>
    </lineage>
</organism>
<evidence type="ECO:0000256" key="3">
    <source>
        <dbReference type="ARBA" id="ARBA00022750"/>
    </source>
</evidence>
<dbReference type="Pfam" id="PF00026">
    <property type="entry name" value="Asp"/>
    <property type="match status" value="1"/>
</dbReference>
<proteinExistence type="inferred from homology"/>
<dbReference type="PROSITE" id="PS00141">
    <property type="entry name" value="ASP_PROTEASE"/>
    <property type="match status" value="1"/>
</dbReference>
<keyword evidence="4 6" id="KW-0378">Hydrolase</keyword>
<feature type="domain" description="Peptidase A1" evidence="8">
    <location>
        <begin position="99"/>
        <end position="418"/>
    </location>
</feature>
<protein>
    <submittedName>
        <fullName evidence="9">PGA protein</fullName>
    </submittedName>
</protein>
<evidence type="ECO:0000256" key="7">
    <source>
        <dbReference type="SAM" id="MobiDB-lite"/>
    </source>
</evidence>
<dbReference type="InterPro" id="IPR001461">
    <property type="entry name" value="Aspartic_peptidase_A1"/>
</dbReference>
<dbReference type="InterPro" id="IPR001969">
    <property type="entry name" value="Aspartic_peptidase_AS"/>
</dbReference>
<dbReference type="OrthoDB" id="771136at2759"/>
<accession>A0A812R2Q3</accession>
<dbReference type="Proteomes" id="UP000649617">
    <property type="component" value="Unassembled WGS sequence"/>
</dbReference>
<gene>
    <name evidence="9" type="primary">PGA</name>
    <name evidence="9" type="ORF">SPIL2461_LOCUS10244</name>
</gene>
<sequence length="479" mass="52821">MQVQGNLRPHAHRQDSFHQANAQRPLQSTVSAVHLSKRVSIGADSEDADGMVNAFAEEGKAEKAQKTAALSKSETEKQEFVTPSREYSIQLDNHLNVQYSGRFTIGEQELPVIYDTGSFEVLVLSTKCNTCVKTLSMYDYKKSRSFRDSPTHVVAEHEFVSGDVVTAEGFETLRLGKRDSPVSTSDMTFWMVQSHELKFWKTGHAIFSGIVGLSHVKKIPDGFSGDSSQDRSLLEEMHLDAFALCYQRGGIASPGWLQFGPSISAMAHDKGFQSVDVSGDSHWATKLSQFKVDLDGIDTTSLCKPSCGALIDSGTSLLTFPRSASHITDALKQKVKRDCSNLDELPTLYFELDGAEVVLPPRAYIFKVTGTDGLPYCRGAFMKVDKESQFGEVFILGMPFLRYYFTVFDRQNKQVHIARSTEDCKVAPHMSLLATNATASGRSGRHGFASADFLEATPADLDDVVSPPWLNAAGEFIRL</sequence>
<evidence type="ECO:0000256" key="5">
    <source>
        <dbReference type="PIRSR" id="PIRSR601461-2"/>
    </source>
</evidence>
<keyword evidence="3 6" id="KW-0064">Aspartyl protease</keyword>
<dbReference type="AlphaFoldDB" id="A0A812R2Q3"/>
<evidence type="ECO:0000259" key="8">
    <source>
        <dbReference type="PROSITE" id="PS51767"/>
    </source>
</evidence>
<reference evidence="9" key="1">
    <citation type="submission" date="2021-02" db="EMBL/GenBank/DDBJ databases">
        <authorList>
            <person name="Dougan E. K."/>
            <person name="Rhodes N."/>
            <person name="Thang M."/>
            <person name="Chan C."/>
        </authorList>
    </citation>
    <scope>NUCLEOTIDE SEQUENCE</scope>
</reference>
<dbReference type="GO" id="GO:0006508">
    <property type="term" value="P:proteolysis"/>
    <property type="evidence" value="ECO:0007669"/>
    <property type="project" value="UniProtKB-KW"/>
</dbReference>
<dbReference type="PANTHER" id="PTHR47966">
    <property type="entry name" value="BETA-SITE APP-CLEAVING ENZYME, ISOFORM A-RELATED"/>
    <property type="match status" value="1"/>
</dbReference>
<keyword evidence="10" id="KW-1185">Reference proteome</keyword>
<dbReference type="PRINTS" id="PR00792">
    <property type="entry name" value="PEPSIN"/>
</dbReference>
<dbReference type="EMBL" id="CAJNIZ010018779">
    <property type="protein sequence ID" value="CAE7415728.1"/>
    <property type="molecule type" value="Genomic_DNA"/>
</dbReference>